<organism evidence="1 2">
    <name type="scientific">Entomophthora muscae</name>
    <dbReference type="NCBI Taxonomy" id="34485"/>
    <lineage>
        <taxon>Eukaryota</taxon>
        <taxon>Fungi</taxon>
        <taxon>Fungi incertae sedis</taxon>
        <taxon>Zoopagomycota</taxon>
        <taxon>Entomophthoromycotina</taxon>
        <taxon>Entomophthoromycetes</taxon>
        <taxon>Entomophthorales</taxon>
        <taxon>Entomophthoraceae</taxon>
        <taxon>Entomophthora</taxon>
    </lineage>
</organism>
<dbReference type="EMBL" id="QTSX02005688">
    <property type="protein sequence ID" value="KAJ9059332.1"/>
    <property type="molecule type" value="Genomic_DNA"/>
</dbReference>
<reference evidence="1" key="1">
    <citation type="submission" date="2022-04" db="EMBL/GenBank/DDBJ databases">
        <title>Genome of the entomopathogenic fungus Entomophthora muscae.</title>
        <authorList>
            <person name="Elya C."/>
            <person name="Lovett B.R."/>
            <person name="Lee E."/>
            <person name="Macias A.M."/>
            <person name="Hajek A.E."/>
            <person name="De Bivort B.L."/>
            <person name="Kasson M.T."/>
            <person name="De Fine Licht H.H."/>
            <person name="Stajich J.E."/>
        </authorList>
    </citation>
    <scope>NUCLEOTIDE SEQUENCE</scope>
    <source>
        <strain evidence="1">Berkeley</strain>
    </source>
</reference>
<proteinExistence type="predicted"/>
<name>A0ACC2SAB0_9FUNG</name>
<keyword evidence="2" id="KW-1185">Reference proteome</keyword>
<accession>A0ACC2SAB0</accession>
<sequence length="101" mass="11020">MNILDSQFGAIDFKGQYVSMRLFQSITIISGIISFIIGFYRQNLIELLGIYGAGIILGLLITVPPWPYLNSAPVPWLSSLAPPKPSASSTTDASTQEKKET</sequence>
<comment type="caution">
    <text evidence="1">The sequence shown here is derived from an EMBL/GenBank/DDBJ whole genome shotgun (WGS) entry which is preliminary data.</text>
</comment>
<evidence type="ECO:0000313" key="1">
    <source>
        <dbReference type="EMBL" id="KAJ9059332.1"/>
    </source>
</evidence>
<gene>
    <name evidence="1" type="ORF">DSO57_1003534</name>
</gene>
<dbReference type="Proteomes" id="UP001165960">
    <property type="component" value="Unassembled WGS sequence"/>
</dbReference>
<evidence type="ECO:0000313" key="2">
    <source>
        <dbReference type="Proteomes" id="UP001165960"/>
    </source>
</evidence>
<protein>
    <submittedName>
        <fullName evidence="1">Uncharacterized protein</fullName>
    </submittedName>
</protein>